<sequence>MDRRREMDYTNDLRDRTRDRSRDYETRDDFSNMYYPYMPYDSRRGLYYDPSSPIQMPITEDMDSSDEMDIEYMKRMYPELARQLQYYVDEECDKMEYDGSYMYDEYPDKESLYMMVEKIYERIMSDPSVRINEVFSDSEKDKNEKNVESQQFGFGARGLRDLIQVMLLNEIFRRRRRYSRRRRPRRYTPTPRPTRPYRQRRYYDYY</sequence>
<dbReference type="RefSeq" id="WP_132283388.1">
    <property type="nucleotide sequence ID" value="NZ_SMGQ01000018.1"/>
</dbReference>
<name>A0A4R1MAC0_9FIRM</name>
<reference evidence="2 3" key="1">
    <citation type="submission" date="2019-03" db="EMBL/GenBank/DDBJ databases">
        <title>Genomic Encyclopedia of Type Strains, Phase IV (KMG-IV): sequencing the most valuable type-strain genomes for metagenomic binning, comparative biology and taxonomic classification.</title>
        <authorList>
            <person name="Goeker M."/>
        </authorList>
    </citation>
    <scope>NUCLEOTIDE SEQUENCE [LARGE SCALE GENOMIC DNA]</scope>
    <source>
        <strain evidence="2 3">DSM 24176</strain>
    </source>
</reference>
<protein>
    <submittedName>
        <fullName evidence="2">Uncharacterized protein</fullName>
    </submittedName>
</protein>
<evidence type="ECO:0000256" key="1">
    <source>
        <dbReference type="SAM" id="MobiDB-lite"/>
    </source>
</evidence>
<comment type="caution">
    <text evidence="2">The sequence shown here is derived from an EMBL/GenBank/DDBJ whole genome shotgun (WGS) entry which is preliminary data.</text>
</comment>
<dbReference type="EMBL" id="SMGQ01000018">
    <property type="protein sequence ID" value="TCK87894.1"/>
    <property type="molecule type" value="Genomic_DNA"/>
</dbReference>
<dbReference type="Proteomes" id="UP000294545">
    <property type="component" value="Unassembled WGS sequence"/>
</dbReference>
<dbReference type="OrthoDB" id="1935838at2"/>
<gene>
    <name evidence="2" type="ORF">EDC19_2738</name>
</gene>
<organism evidence="2 3">
    <name type="scientific">Natranaerovirga hydrolytica</name>
    <dbReference type="NCBI Taxonomy" id="680378"/>
    <lineage>
        <taxon>Bacteria</taxon>
        <taxon>Bacillati</taxon>
        <taxon>Bacillota</taxon>
        <taxon>Clostridia</taxon>
        <taxon>Lachnospirales</taxon>
        <taxon>Natranaerovirgaceae</taxon>
        <taxon>Natranaerovirga</taxon>
    </lineage>
</organism>
<feature type="region of interest" description="Disordered" evidence="1">
    <location>
        <begin position="1"/>
        <end position="25"/>
    </location>
</feature>
<keyword evidence="3" id="KW-1185">Reference proteome</keyword>
<evidence type="ECO:0000313" key="2">
    <source>
        <dbReference type="EMBL" id="TCK87894.1"/>
    </source>
</evidence>
<accession>A0A4R1MAC0</accession>
<proteinExistence type="predicted"/>
<evidence type="ECO:0000313" key="3">
    <source>
        <dbReference type="Proteomes" id="UP000294545"/>
    </source>
</evidence>
<dbReference type="AlphaFoldDB" id="A0A4R1MAC0"/>